<dbReference type="PROSITE" id="PS00941">
    <property type="entry name" value="CARBOXYLESTERASE_B_2"/>
    <property type="match status" value="1"/>
</dbReference>
<dbReference type="AlphaFoldDB" id="A0A6I9NIF4"/>
<evidence type="ECO:0000313" key="4">
    <source>
        <dbReference type="Proteomes" id="UP000504611"/>
    </source>
</evidence>
<evidence type="ECO:0000256" key="2">
    <source>
        <dbReference type="ARBA" id="ARBA00022729"/>
    </source>
</evidence>
<keyword evidence="4" id="KW-1185">Reference proteome</keyword>
<gene>
    <name evidence="5" type="primary">LOC104949627</name>
</gene>
<dbReference type="SUPFAM" id="SSF53474">
    <property type="entry name" value="alpha/beta-Hydrolases"/>
    <property type="match status" value="1"/>
</dbReference>
<evidence type="ECO:0000259" key="3">
    <source>
        <dbReference type="Pfam" id="PF00135"/>
    </source>
</evidence>
<dbReference type="InterPro" id="IPR002018">
    <property type="entry name" value="CarbesteraseB"/>
</dbReference>
<dbReference type="InterPro" id="IPR029058">
    <property type="entry name" value="AB_hydrolase_fold"/>
</dbReference>
<dbReference type="KEGG" id="ncc:104949627"/>
<dbReference type="RefSeq" id="XP_010774311.1">
    <property type="nucleotide sequence ID" value="XM_010776009.1"/>
</dbReference>
<evidence type="ECO:0000313" key="5">
    <source>
        <dbReference type="RefSeq" id="XP_010774311.1"/>
    </source>
</evidence>
<name>A0A6I9NIF4_9TELE</name>
<proteinExistence type="inferred from homology"/>
<reference evidence="5" key="1">
    <citation type="submission" date="2025-08" db="UniProtKB">
        <authorList>
            <consortium name="RefSeq"/>
        </authorList>
    </citation>
    <scope>IDENTIFICATION</scope>
    <source>
        <tissue evidence="5">Muscle</tissue>
    </source>
</reference>
<dbReference type="PANTHER" id="PTHR43903">
    <property type="entry name" value="NEUROLIGIN"/>
    <property type="match status" value="1"/>
</dbReference>
<protein>
    <submittedName>
        <fullName evidence="5">Bile salt-activated lipase-like</fullName>
    </submittedName>
</protein>
<comment type="similarity">
    <text evidence="1">Belongs to the type-B carboxylesterase/lipase family.</text>
</comment>
<dbReference type="InterPro" id="IPR051093">
    <property type="entry name" value="Neuroligin/BSAL"/>
</dbReference>
<dbReference type="GeneID" id="104949627"/>
<keyword evidence="2" id="KW-0732">Signal</keyword>
<organism evidence="4 5">
    <name type="scientific">Notothenia coriiceps</name>
    <name type="common">black rockcod</name>
    <dbReference type="NCBI Taxonomy" id="8208"/>
    <lineage>
        <taxon>Eukaryota</taxon>
        <taxon>Metazoa</taxon>
        <taxon>Chordata</taxon>
        <taxon>Craniata</taxon>
        <taxon>Vertebrata</taxon>
        <taxon>Euteleostomi</taxon>
        <taxon>Actinopterygii</taxon>
        <taxon>Neopterygii</taxon>
        <taxon>Teleostei</taxon>
        <taxon>Neoteleostei</taxon>
        <taxon>Acanthomorphata</taxon>
        <taxon>Eupercaria</taxon>
        <taxon>Perciformes</taxon>
        <taxon>Notothenioidei</taxon>
        <taxon>Nototheniidae</taxon>
        <taxon>Notothenia</taxon>
    </lineage>
</organism>
<dbReference type="InterPro" id="IPR019819">
    <property type="entry name" value="Carboxylesterase_B_CS"/>
</dbReference>
<dbReference type="Pfam" id="PF00135">
    <property type="entry name" value="COesterase"/>
    <property type="match status" value="1"/>
</dbReference>
<sequence length="104" mass="11458">MKADTYRDRCLQVTLLQKKTHGSEDCLYLNIFVPQGRKLSKNLPVMVYLFGGAFLLGASNDISFLGESLYDGKEIADRGDVIVVTVNYRVGPLGFLSSGDARLP</sequence>
<dbReference type="Gene3D" id="3.40.50.1820">
    <property type="entry name" value="alpha/beta hydrolase"/>
    <property type="match status" value="1"/>
</dbReference>
<evidence type="ECO:0000256" key="1">
    <source>
        <dbReference type="ARBA" id="ARBA00005964"/>
    </source>
</evidence>
<dbReference type="Proteomes" id="UP000504611">
    <property type="component" value="Unplaced"/>
</dbReference>
<accession>A0A6I9NIF4</accession>
<feature type="non-terminal residue" evidence="5">
    <location>
        <position position="104"/>
    </location>
</feature>
<dbReference type="OrthoDB" id="19653at2759"/>
<feature type="domain" description="Carboxylesterase type B" evidence="3">
    <location>
        <begin position="2"/>
        <end position="104"/>
    </location>
</feature>